<comment type="subcellular location">
    <subcellularLocation>
        <location evidence="1">Cytoplasm</location>
    </subcellularLocation>
</comment>
<dbReference type="InterPro" id="IPR027417">
    <property type="entry name" value="P-loop_NTPase"/>
</dbReference>
<keyword evidence="5 9" id="KW-0067">ATP-binding</keyword>
<dbReference type="FunFam" id="3.40.50.300:FF:000120">
    <property type="entry name" value="ATP-dependent chaperone ClpB"/>
    <property type="match status" value="1"/>
</dbReference>
<dbReference type="InterPro" id="IPR018368">
    <property type="entry name" value="ClpA/B_CS1"/>
</dbReference>
<evidence type="ECO:0000256" key="3">
    <source>
        <dbReference type="ARBA" id="ARBA00022737"/>
    </source>
</evidence>
<keyword evidence="13" id="KW-0645">Protease</keyword>
<dbReference type="InterPro" id="IPR019489">
    <property type="entry name" value="Clp_ATPase_C"/>
</dbReference>
<name>A0A4R6IH28_9MOLU</name>
<dbReference type="AlphaFoldDB" id="A0A4R6IH28"/>
<feature type="coiled-coil region" evidence="10">
    <location>
        <begin position="289"/>
        <end position="316"/>
    </location>
</feature>
<evidence type="ECO:0000313" key="13">
    <source>
        <dbReference type="EMBL" id="TDO21206.1"/>
    </source>
</evidence>
<dbReference type="SMART" id="SM01086">
    <property type="entry name" value="ClpB_D2-small"/>
    <property type="match status" value="1"/>
</dbReference>
<evidence type="ECO:0000256" key="7">
    <source>
        <dbReference type="ARBA" id="ARBA00023186"/>
    </source>
</evidence>
<dbReference type="SMART" id="SM00382">
    <property type="entry name" value="AAA"/>
    <property type="match status" value="2"/>
</dbReference>
<keyword evidence="4 9" id="KW-0547">Nucleotide-binding</keyword>
<dbReference type="Gene3D" id="1.10.8.60">
    <property type="match status" value="1"/>
</dbReference>
<keyword evidence="14" id="KW-1185">Reference proteome</keyword>
<dbReference type="GO" id="GO:0034605">
    <property type="term" value="P:cellular response to heat"/>
    <property type="evidence" value="ECO:0007669"/>
    <property type="project" value="TreeGrafter"/>
</dbReference>
<dbReference type="PANTHER" id="PTHR11638:SF18">
    <property type="entry name" value="HEAT SHOCK PROTEIN 104"/>
    <property type="match status" value="1"/>
</dbReference>
<dbReference type="InterPro" id="IPR041546">
    <property type="entry name" value="ClpA/ClpB_AAA_lid"/>
</dbReference>
<evidence type="ECO:0000256" key="10">
    <source>
        <dbReference type="SAM" id="Coils"/>
    </source>
</evidence>
<comment type="similarity">
    <text evidence="2 9">Belongs to the ClpA/ClpB family.</text>
</comment>
<dbReference type="GO" id="GO:0006508">
    <property type="term" value="P:proteolysis"/>
    <property type="evidence" value="ECO:0007669"/>
    <property type="project" value="UniProtKB-KW"/>
</dbReference>
<dbReference type="Pfam" id="PF07724">
    <property type="entry name" value="AAA_2"/>
    <property type="match status" value="1"/>
</dbReference>
<feature type="domain" description="AAA+ ATPase" evidence="11">
    <location>
        <begin position="453"/>
        <end position="618"/>
    </location>
</feature>
<keyword evidence="13" id="KW-0378">Hydrolase</keyword>
<evidence type="ECO:0000313" key="14">
    <source>
        <dbReference type="Proteomes" id="UP000295518"/>
    </source>
</evidence>
<evidence type="ECO:0000256" key="6">
    <source>
        <dbReference type="ARBA" id="ARBA00023054"/>
    </source>
</evidence>
<dbReference type="CDD" id="cd19499">
    <property type="entry name" value="RecA-like_ClpB_Hsp104-like"/>
    <property type="match status" value="1"/>
</dbReference>
<dbReference type="SUPFAM" id="SSF52540">
    <property type="entry name" value="P-loop containing nucleoside triphosphate hydrolases"/>
    <property type="match status" value="2"/>
</dbReference>
<organism evidence="13 14">
    <name type="scientific">Mycoplasma testudineum</name>
    <dbReference type="NCBI Taxonomy" id="244584"/>
    <lineage>
        <taxon>Bacteria</taxon>
        <taxon>Bacillati</taxon>
        <taxon>Mycoplasmatota</taxon>
        <taxon>Mollicutes</taxon>
        <taxon>Mycoplasmataceae</taxon>
        <taxon>Mycoplasma</taxon>
    </lineage>
</organism>
<dbReference type="InterPro" id="IPR001270">
    <property type="entry name" value="ClpA/B"/>
</dbReference>
<dbReference type="InterPro" id="IPR003959">
    <property type="entry name" value="ATPase_AAA_core"/>
</dbReference>
<dbReference type="PANTHER" id="PTHR11638">
    <property type="entry name" value="ATP-DEPENDENT CLP PROTEASE"/>
    <property type="match status" value="1"/>
</dbReference>
<proteinExistence type="inferred from homology"/>
<dbReference type="PROSITE" id="PS00871">
    <property type="entry name" value="CLPAB_2"/>
    <property type="match status" value="1"/>
</dbReference>
<dbReference type="GO" id="GO:0008233">
    <property type="term" value="F:peptidase activity"/>
    <property type="evidence" value="ECO:0007669"/>
    <property type="project" value="UniProtKB-KW"/>
</dbReference>
<keyword evidence="6 10" id="KW-0175">Coiled coil</keyword>
<dbReference type="GO" id="GO:0005524">
    <property type="term" value="F:ATP binding"/>
    <property type="evidence" value="ECO:0007669"/>
    <property type="project" value="UniProtKB-KW"/>
</dbReference>
<dbReference type="InterPro" id="IPR050130">
    <property type="entry name" value="ClpA_ClpB"/>
</dbReference>
<dbReference type="Pfam" id="PF00004">
    <property type="entry name" value="AAA"/>
    <property type="match status" value="1"/>
</dbReference>
<evidence type="ECO:0000256" key="4">
    <source>
        <dbReference type="ARBA" id="ARBA00022741"/>
    </source>
</evidence>
<dbReference type="Proteomes" id="UP000295518">
    <property type="component" value="Unassembled WGS sequence"/>
</dbReference>
<sequence>MQANFTENDNRKPLEKYGRNLTALARENKLEPVINRDGEIRQMIRILSRKSKNNPVLIGDPGVGKTAIVEGLARKIVEKQVPLDLLNKELYEIDLPSLIAGASYQGQFEKRLKDLLKQIENENGRIILFIDEIHMISGMGKNSSGSGMDAANIIKPMLARGQMHLIGATTLNEFKQYIETDPAFERRMQKIIVNESTVNDTITILRGIKDRFEAFHKVKIDDEALVTAATMSDRYIADRFLPDKAIDLVDEAAASIKVEMNYEPLVIIEEKEKRASLEMEKVALRSSDADKHKNRLDEIDELLKDSQEKYKDLEKKWLKSKSNIDKLAILQDKIYETNHKIEQYYSEADYEKAAALKYNSLPKLEEETKKLEEAINNDPDQLIKNKVTREEIMIIISKWTGIPASKLAKTERDKILHLDSELRKQIKGQNEAIKEVHKIIMRNKANINDPRKPIGSFLFLGPSGVGKTEMARALAKILFASENDLIRLDMSEYMEKHSVSKLIGSPPGYIGFESGGQLTEKIRRRPYSILLIDEIEKAHPDVMNIWLQLLDNGELTDSQGRKINGKNLIVIMTSNLTSSIENINQASESQVTTELLKFLRPEFLNRIDSTVIFNKLDESTKAEIVKLELSKLAQRLSKNHYNISFDENVIYQISQRGFNEQYGARPIKRYLQDNIESMLAQKILEQDLSVDLHYIISYEAGKFVTRKSLPN</sequence>
<dbReference type="FunFam" id="3.40.50.300:FF:000025">
    <property type="entry name" value="ATP-dependent Clp protease subunit"/>
    <property type="match status" value="1"/>
</dbReference>
<dbReference type="Gene3D" id="3.40.50.300">
    <property type="entry name" value="P-loop containing nucleotide triphosphate hydrolases"/>
    <property type="match status" value="3"/>
</dbReference>
<dbReference type="GO" id="GO:0005737">
    <property type="term" value="C:cytoplasm"/>
    <property type="evidence" value="ECO:0007669"/>
    <property type="project" value="UniProtKB-SubCell"/>
</dbReference>
<dbReference type="GO" id="GO:0016887">
    <property type="term" value="F:ATP hydrolysis activity"/>
    <property type="evidence" value="ECO:0007669"/>
    <property type="project" value="InterPro"/>
</dbReference>
<evidence type="ECO:0000256" key="8">
    <source>
        <dbReference type="ARBA" id="ARBA00026057"/>
    </source>
</evidence>
<dbReference type="PROSITE" id="PS00870">
    <property type="entry name" value="CLPAB_1"/>
    <property type="match status" value="1"/>
</dbReference>
<feature type="domain" description="Clp ATPase C-terminal" evidence="12">
    <location>
        <begin position="616"/>
        <end position="705"/>
    </location>
</feature>
<keyword evidence="3" id="KW-0677">Repeat</keyword>
<evidence type="ECO:0000256" key="9">
    <source>
        <dbReference type="RuleBase" id="RU004432"/>
    </source>
</evidence>
<gene>
    <name evidence="13" type="ORF">EI74_0240</name>
</gene>
<dbReference type="CDD" id="cd00009">
    <property type="entry name" value="AAA"/>
    <property type="match status" value="1"/>
</dbReference>
<evidence type="ECO:0000256" key="5">
    <source>
        <dbReference type="ARBA" id="ARBA00022840"/>
    </source>
</evidence>
<comment type="caution">
    <text evidence="13">The sequence shown here is derived from an EMBL/GenBank/DDBJ whole genome shotgun (WGS) entry which is preliminary data.</text>
</comment>
<evidence type="ECO:0000256" key="1">
    <source>
        <dbReference type="ARBA" id="ARBA00004496"/>
    </source>
</evidence>
<accession>A0A4R6IH28</accession>
<dbReference type="InterPro" id="IPR028299">
    <property type="entry name" value="ClpA/B_CS2"/>
</dbReference>
<evidence type="ECO:0000259" key="11">
    <source>
        <dbReference type="SMART" id="SM00382"/>
    </source>
</evidence>
<comment type="subunit">
    <text evidence="8">Homohexamer. The oligomerization is ATP-dependent.</text>
</comment>
<keyword evidence="7 9" id="KW-0143">Chaperone</keyword>
<dbReference type="RefSeq" id="WP_094254280.1">
    <property type="nucleotide sequence ID" value="NZ_NNCE01000001.1"/>
</dbReference>
<evidence type="ECO:0000256" key="2">
    <source>
        <dbReference type="ARBA" id="ARBA00008675"/>
    </source>
</evidence>
<protein>
    <submittedName>
        <fullName evidence="13">ATP-dependent Clp protease ATP-binding subunit ClpB</fullName>
    </submittedName>
</protein>
<evidence type="ECO:0000259" key="12">
    <source>
        <dbReference type="SMART" id="SM01086"/>
    </source>
</evidence>
<dbReference type="PRINTS" id="PR00300">
    <property type="entry name" value="CLPPROTEASEA"/>
</dbReference>
<dbReference type="Pfam" id="PF17871">
    <property type="entry name" value="AAA_lid_9"/>
    <property type="match status" value="1"/>
</dbReference>
<dbReference type="Pfam" id="PF10431">
    <property type="entry name" value="ClpB_D2-small"/>
    <property type="match status" value="1"/>
</dbReference>
<dbReference type="InterPro" id="IPR003593">
    <property type="entry name" value="AAA+_ATPase"/>
</dbReference>
<feature type="domain" description="AAA+ ATPase" evidence="11">
    <location>
        <begin position="51"/>
        <end position="194"/>
    </location>
</feature>
<reference evidence="13 14" key="1">
    <citation type="submission" date="2019-03" db="EMBL/GenBank/DDBJ databases">
        <title>Genomic Encyclopedia of Archaeal and Bacterial Type Strains, Phase II (KMG-II): from individual species to whole genera.</title>
        <authorList>
            <person name="Goeker M."/>
        </authorList>
    </citation>
    <scope>NUCLEOTIDE SEQUENCE [LARGE SCALE GENOMIC DNA]</scope>
    <source>
        <strain evidence="13 14">ATCC 700618</strain>
    </source>
</reference>
<dbReference type="EMBL" id="SNWN01000009">
    <property type="protein sequence ID" value="TDO21206.1"/>
    <property type="molecule type" value="Genomic_DNA"/>
</dbReference>
<dbReference type="OrthoDB" id="9803641at2"/>